<keyword evidence="6 8" id="KW-1133">Transmembrane helix</keyword>
<feature type="transmembrane region" description="Helical" evidence="8">
    <location>
        <begin position="285"/>
        <end position="303"/>
    </location>
</feature>
<keyword evidence="5 8" id="KW-0812">Transmembrane</keyword>
<feature type="transmembrane region" description="Helical" evidence="8">
    <location>
        <begin position="211"/>
        <end position="233"/>
    </location>
</feature>
<organism evidence="10 11">
    <name type="scientific">Grylomicrobium aquisgranensis</name>
    <dbReference type="NCBI Taxonomy" id="2926318"/>
    <lineage>
        <taxon>Bacteria</taxon>
        <taxon>Bacillati</taxon>
        <taxon>Bacillota</taxon>
        <taxon>Erysipelotrichia</taxon>
        <taxon>Erysipelotrichales</taxon>
        <taxon>Erysipelotrichaceae</taxon>
        <taxon>Grylomicrobium</taxon>
    </lineage>
</organism>
<dbReference type="GO" id="GO:0015528">
    <property type="term" value="F:lactose:proton symporter activity"/>
    <property type="evidence" value="ECO:0007669"/>
    <property type="project" value="TreeGrafter"/>
</dbReference>
<feature type="transmembrane region" description="Helical" evidence="8">
    <location>
        <begin position="43"/>
        <end position="65"/>
    </location>
</feature>
<evidence type="ECO:0000313" key="10">
    <source>
        <dbReference type="EMBL" id="MDX8418851.1"/>
    </source>
</evidence>
<sequence>MMRSYSYLNAKYALVSASFMMLVVAVAGYAYNFLAQSGLSDGLTGIIITCVSLSALVFQTVFGSVIDASARLNEKNFISLTMIVAAVLSVLLAFVRNIPLLCILVICCFTMCNAGLPFFNALAFAYEKQGHPINYGIGRGIGSVAYALGSSLLGILWGHFGKTVIPWYLLAFSLITLFCMQLMPDPIHETSEEKAKESLSYITFFRKYRKIILPVLAMIMLFFCHMLINIYMAKIIGFVIGTKQAAIPGRVESFQGTAMFIQAMCELPPMFLFAWMMKKVSVNRLMVLAAIIYSIKHIIILFAHNIGIFYLAMVLQMFSYAILIPGSVYFANEVIDANDRNKGQAVMAAAGTVGGLLSSFIGGQLFEHFTVTTTITIGVAVSIIGTILMMVGIARIEKNA</sequence>
<keyword evidence="11" id="KW-1185">Reference proteome</keyword>
<dbReference type="GO" id="GO:0030395">
    <property type="term" value="F:lactose binding"/>
    <property type="evidence" value="ECO:0007669"/>
    <property type="project" value="TreeGrafter"/>
</dbReference>
<evidence type="ECO:0000256" key="4">
    <source>
        <dbReference type="ARBA" id="ARBA00022519"/>
    </source>
</evidence>
<feature type="transmembrane region" description="Helical" evidence="8">
    <location>
        <begin position="309"/>
        <end position="331"/>
    </location>
</feature>
<reference evidence="10 11" key="1">
    <citation type="submission" date="2022-03" db="EMBL/GenBank/DDBJ databases">
        <title>Novel taxa within the pig intestine.</title>
        <authorList>
            <person name="Wylensek D."/>
            <person name="Bishof K."/>
            <person name="Afrizal A."/>
            <person name="Clavel T."/>
        </authorList>
    </citation>
    <scope>NUCLEOTIDE SEQUENCE [LARGE SCALE GENOMIC DNA]</scope>
    <source>
        <strain evidence="10 11">CLA-KB-P133</strain>
    </source>
</reference>
<dbReference type="Pfam" id="PF12832">
    <property type="entry name" value="MFS_1_like"/>
    <property type="match status" value="1"/>
</dbReference>
<evidence type="ECO:0000256" key="8">
    <source>
        <dbReference type="SAM" id="Phobius"/>
    </source>
</evidence>
<keyword evidence="3" id="KW-1003">Cell membrane</keyword>
<name>A0AB35U149_9FIRM</name>
<dbReference type="InterPro" id="IPR020846">
    <property type="entry name" value="MFS_dom"/>
</dbReference>
<dbReference type="PROSITE" id="PS50850">
    <property type="entry name" value="MFS"/>
    <property type="match status" value="1"/>
</dbReference>
<accession>A0AB35U149</accession>
<dbReference type="EMBL" id="JALBUR010000002">
    <property type="protein sequence ID" value="MDX8418851.1"/>
    <property type="molecule type" value="Genomic_DNA"/>
</dbReference>
<evidence type="ECO:0000256" key="5">
    <source>
        <dbReference type="ARBA" id="ARBA00022692"/>
    </source>
</evidence>
<feature type="transmembrane region" description="Helical" evidence="8">
    <location>
        <begin position="253"/>
        <end position="273"/>
    </location>
</feature>
<dbReference type="GO" id="GO:0005886">
    <property type="term" value="C:plasma membrane"/>
    <property type="evidence" value="ECO:0007669"/>
    <property type="project" value="UniProtKB-SubCell"/>
</dbReference>
<dbReference type="RefSeq" id="WP_277652872.1">
    <property type="nucleotide sequence ID" value="NZ_JALBUR010000002.1"/>
</dbReference>
<evidence type="ECO:0000256" key="2">
    <source>
        <dbReference type="ARBA" id="ARBA00022448"/>
    </source>
</evidence>
<feature type="transmembrane region" description="Helical" evidence="8">
    <location>
        <begin position="77"/>
        <end position="95"/>
    </location>
</feature>
<comment type="caution">
    <text evidence="10">The sequence shown here is derived from an EMBL/GenBank/DDBJ whole genome shotgun (WGS) entry which is preliminary data.</text>
</comment>
<dbReference type="InterPro" id="IPR024989">
    <property type="entry name" value="MFS_assoc_dom"/>
</dbReference>
<feature type="transmembrane region" description="Helical" evidence="8">
    <location>
        <begin position="12"/>
        <end position="31"/>
    </location>
</feature>
<evidence type="ECO:0000256" key="1">
    <source>
        <dbReference type="ARBA" id="ARBA00004429"/>
    </source>
</evidence>
<gene>
    <name evidence="10" type="ORF">MOZ60_01940</name>
</gene>
<evidence type="ECO:0000259" key="9">
    <source>
        <dbReference type="PROSITE" id="PS50850"/>
    </source>
</evidence>
<feature type="transmembrane region" description="Helical" evidence="8">
    <location>
        <begin position="369"/>
        <end position="394"/>
    </location>
</feature>
<proteinExistence type="predicted"/>
<dbReference type="SUPFAM" id="SSF103473">
    <property type="entry name" value="MFS general substrate transporter"/>
    <property type="match status" value="1"/>
</dbReference>
<keyword evidence="7 8" id="KW-0472">Membrane</keyword>
<evidence type="ECO:0000256" key="3">
    <source>
        <dbReference type="ARBA" id="ARBA00022475"/>
    </source>
</evidence>
<dbReference type="Proteomes" id="UP001286174">
    <property type="component" value="Unassembled WGS sequence"/>
</dbReference>
<dbReference type="Gene3D" id="1.20.1250.20">
    <property type="entry name" value="MFS general substrate transporter like domains"/>
    <property type="match status" value="2"/>
</dbReference>
<feature type="transmembrane region" description="Helical" evidence="8">
    <location>
        <begin position="101"/>
        <end position="125"/>
    </location>
</feature>
<evidence type="ECO:0000256" key="6">
    <source>
        <dbReference type="ARBA" id="ARBA00022989"/>
    </source>
</evidence>
<feature type="transmembrane region" description="Helical" evidence="8">
    <location>
        <begin position="165"/>
        <end position="184"/>
    </location>
</feature>
<keyword evidence="4" id="KW-0997">Cell inner membrane</keyword>
<protein>
    <submittedName>
        <fullName evidence="10">MFS transporter</fullName>
    </submittedName>
</protein>
<feature type="transmembrane region" description="Helical" evidence="8">
    <location>
        <begin position="343"/>
        <end position="363"/>
    </location>
</feature>
<feature type="transmembrane region" description="Helical" evidence="8">
    <location>
        <begin position="137"/>
        <end position="159"/>
    </location>
</feature>
<keyword evidence="2" id="KW-0813">Transport</keyword>
<feature type="domain" description="Major facilitator superfamily (MFS) profile" evidence="9">
    <location>
        <begin position="210"/>
        <end position="400"/>
    </location>
</feature>
<evidence type="ECO:0000313" key="11">
    <source>
        <dbReference type="Proteomes" id="UP001286174"/>
    </source>
</evidence>
<dbReference type="InterPro" id="IPR036259">
    <property type="entry name" value="MFS_trans_sf"/>
</dbReference>
<dbReference type="PANTHER" id="PTHR23522:SF10">
    <property type="entry name" value="3-PHENYLPROPIONIC ACID TRANSPORTER-RELATED"/>
    <property type="match status" value="1"/>
</dbReference>
<comment type="subcellular location">
    <subcellularLocation>
        <location evidence="1">Cell inner membrane</location>
        <topology evidence="1">Multi-pass membrane protein</topology>
    </subcellularLocation>
</comment>
<dbReference type="AlphaFoldDB" id="A0AB35U149"/>
<evidence type="ECO:0000256" key="7">
    <source>
        <dbReference type="ARBA" id="ARBA00023136"/>
    </source>
</evidence>
<dbReference type="PANTHER" id="PTHR23522">
    <property type="entry name" value="BLL5896 PROTEIN"/>
    <property type="match status" value="1"/>
</dbReference>